<dbReference type="NCBIfam" id="TIGR03993">
    <property type="entry name" value="hydrog_HybE"/>
    <property type="match status" value="1"/>
</dbReference>
<dbReference type="Gene3D" id="3.30.1460.40">
    <property type="entry name" value="[NiFe]-hydrogenase assembly chaperone, HybE"/>
    <property type="match status" value="1"/>
</dbReference>
<evidence type="ECO:0000256" key="1">
    <source>
        <dbReference type="ARBA" id="ARBA00006532"/>
    </source>
</evidence>
<evidence type="ECO:0000313" key="2">
    <source>
        <dbReference type="EMBL" id="RBP11764.1"/>
    </source>
</evidence>
<dbReference type="InterPro" id="IPR038530">
    <property type="entry name" value="NiFe-hyd_HybE_sf"/>
</dbReference>
<sequence>MSDEITGFSASPQLLVQAAFEEVARRSMHDLAFLHQTMPVSVSEFTLFEGQWTGCVITPWMLSAVIFPGPYQRWPRRTVSEKLGLQLPYGIMTFTVGELEGVSQYLSCSLLSPLPQTLAVEEGLRLVDDCARMLLSLPVSNPDAPGMTSRRSLLFGRRSVADA</sequence>
<dbReference type="InterPro" id="IPR023994">
    <property type="entry name" value="NiFe-hyd_HybE"/>
</dbReference>
<evidence type="ECO:0000313" key="3">
    <source>
        <dbReference type="Proteomes" id="UP000253201"/>
    </source>
</evidence>
<comment type="caution">
    <text evidence="2">The sequence shown here is derived from an EMBL/GenBank/DDBJ whole genome shotgun (WGS) entry which is preliminary data.</text>
</comment>
<name>A0ABX9FXD2_9ENTR</name>
<organism evidence="2 3">
    <name type="scientific">Pseudocitrobacter faecalis</name>
    <dbReference type="NCBI Taxonomy" id="1398493"/>
    <lineage>
        <taxon>Bacteria</taxon>
        <taxon>Pseudomonadati</taxon>
        <taxon>Pseudomonadota</taxon>
        <taxon>Gammaproteobacteria</taxon>
        <taxon>Enterobacterales</taxon>
        <taxon>Enterobacteriaceae</taxon>
        <taxon>Pseudocitrobacter</taxon>
    </lineage>
</organism>
<dbReference type="NCBIfam" id="NF007776">
    <property type="entry name" value="PRK10465.1"/>
    <property type="match status" value="1"/>
</dbReference>
<protein>
    <submittedName>
        <fullName evidence="2">Tat proofreading chaperone HybE</fullName>
    </submittedName>
</protein>
<reference evidence="2 3" key="1">
    <citation type="submission" date="2018-06" db="EMBL/GenBank/DDBJ databases">
        <title>Genomic Encyclopedia of Type Strains, Phase IV (KMG-IV): sequencing the most valuable type-strain genomes for metagenomic binning, comparative biology and taxonomic classification.</title>
        <authorList>
            <person name="Goeker M."/>
        </authorList>
    </citation>
    <scope>NUCLEOTIDE SEQUENCE [LARGE SCALE GENOMIC DNA]</scope>
    <source>
        <strain evidence="2 3">DSM 27453</strain>
    </source>
</reference>
<proteinExistence type="inferred from homology"/>
<dbReference type="Pfam" id="PF11939">
    <property type="entry name" value="NiFe-hyd_HybE"/>
    <property type="match status" value="1"/>
</dbReference>
<dbReference type="Proteomes" id="UP000253201">
    <property type="component" value="Unassembled WGS sequence"/>
</dbReference>
<accession>A0ABX9FXD2</accession>
<gene>
    <name evidence="2" type="ORF">DFQ50_104293</name>
</gene>
<dbReference type="EMBL" id="QNRL01000004">
    <property type="protein sequence ID" value="RBP11764.1"/>
    <property type="molecule type" value="Genomic_DNA"/>
</dbReference>
<keyword evidence="3" id="KW-1185">Reference proteome</keyword>
<dbReference type="RefSeq" id="WP_113857985.1">
    <property type="nucleotide sequence ID" value="NZ_QNRL01000004.1"/>
</dbReference>
<comment type="similarity">
    <text evidence="1">Belongs to the HupJ family.</text>
</comment>